<organism evidence="1 2">
    <name type="scientific">Chryseobacterium polytrichastri</name>
    <dbReference type="NCBI Taxonomy" id="1302687"/>
    <lineage>
        <taxon>Bacteria</taxon>
        <taxon>Pseudomonadati</taxon>
        <taxon>Bacteroidota</taxon>
        <taxon>Flavobacteriia</taxon>
        <taxon>Flavobacteriales</taxon>
        <taxon>Weeksellaceae</taxon>
        <taxon>Chryseobacterium group</taxon>
        <taxon>Chryseobacterium</taxon>
    </lineage>
</organism>
<protein>
    <submittedName>
        <fullName evidence="1">Uncharacterized protein</fullName>
    </submittedName>
</protein>
<keyword evidence="2" id="KW-1185">Reference proteome</keyword>
<dbReference type="Proteomes" id="UP000184364">
    <property type="component" value="Unassembled WGS sequence"/>
</dbReference>
<dbReference type="AlphaFoldDB" id="A0A1M7D9W9"/>
<accession>A0A1M7D9W9</accession>
<dbReference type="STRING" id="1302687.SAMN05444267_102444"/>
<dbReference type="PROSITE" id="PS51257">
    <property type="entry name" value="PROKAR_LIPOPROTEIN"/>
    <property type="match status" value="1"/>
</dbReference>
<evidence type="ECO:0000313" key="2">
    <source>
        <dbReference type="Proteomes" id="UP000184364"/>
    </source>
</evidence>
<dbReference type="EMBL" id="FRAV01000024">
    <property type="protein sequence ID" value="SHL76296.1"/>
    <property type="molecule type" value="Genomic_DNA"/>
</dbReference>
<name>A0A1M7D9W9_9FLAO</name>
<sequence length="189" mass="21892">MYLKFITLFVLFFLFCSCKKENISESPSKEAIPLEIKYGKVFFDYDQIDYYSTNLEEGKIEELDKNQNKSKVDKYKYTVTIDETPETITDLAFLKYMEKIGFVKKKIDSSKFPEINKIFIEKTASDGYAAACVPVFRDILIFKKLGKVIGIAKICFGCHQYRIIGTDADTENFGTNNDYEKLKYILNSI</sequence>
<proteinExistence type="predicted"/>
<gene>
    <name evidence="1" type="ORF">SAMN05444267_102444</name>
</gene>
<reference evidence="2" key="1">
    <citation type="submission" date="2016-11" db="EMBL/GenBank/DDBJ databases">
        <authorList>
            <person name="Varghese N."/>
            <person name="Submissions S."/>
        </authorList>
    </citation>
    <scope>NUCLEOTIDE SEQUENCE [LARGE SCALE GENOMIC DNA]</scope>
    <source>
        <strain evidence="2">DSM 26899</strain>
    </source>
</reference>
<evidence type="ECO:0000313" key="1">
    <source>
        <dbReference type="EMBL" id="SHL76296.1"/>
    </source>
</evidence>
<dbReference type="OrthoDB" id="714297at2"/>
<dbReference type="RefSeq" id="WP_073294241.1">
    <property type="nucleotide sequence ID" value="NZ_FRAV01000024.1"/>
</dbReference>